<reference evidence="1 2" key="1">
    <citation type="submission" date="2012-02" db="EMBL/GenBank/DDBJ databases">
        <title>Improved High-Quality Draft sequence of Microvirga sp. WSM3557.</title>
        <authorList>
            <consortium name="US DOE Joint Genome Institute"/>
            <person name="Lucas S."/>
            <person name="Han J."/>
            <person name="Lapidus A."/>
            <person name="Cheng J.-F."/>
            <person name="Goodwin L."/>
            <person name="Pitluck S."/>
            <person name="Peters L."/>
            <person name="Zhang X."/>
            <person name="Detter J.C."/>
            <person name="Han C."/>
            <person name="Tapia R."/>
            <person name="Land M."/>
            <person name="Hauser L."/>
            <person name="Kyrpides N."/>
            <person name="Ivanova N."/>
            <person name="Pagani I."/>
            <person name="Brau L."/>
            <person name="Yates R."/>
            <person name="O'Hara G."/>
            <person name="Rui T."/>
            <person name="Howieson J."/>
            <person name="Reeve W."/>
            <person name="Woyke T."/>
        </authorList>
    </citation>
    <scope>NUCLEOTIDE SEQUENCE [LARGE SCALE GENOMIC DNA]</scope>
    <source>
        <strain evidence="1 2">WSM3557</strain>
    </source>
</reference>
<proteinExistence type="predicted"/>
<dbReference type="AlphaFoldDB" id="I4Z3I8"/>
<keyword evidence="2" id="KW-1185">Reference proteome</keyword>
<dbReference type="HOGENOM" id="CLU_2862821_0_0_5"/>
<accession>I4Z3I8</accession>
<evidence type="ECO:0000313" key="2">
    <source>
        <dbReference type="Proteomes" id="UP000003947"/>
    </source>
</evidence>
<dbReference type="STRING" id="864069.MicloDRAFT_00003070"/>
<dbReference type="EMBL" id="JH660635">
    <property type="protein sequence ID" value="EIM30780.1"/>
    <property type="molecule type" value="Genomic_DNA"/>
</dbReference>
<dbReference type="Proteomes" id="UP000003947">
    <property type="component" value="Unassembled WGS sequence"/>
</dbReference>
<sequence>MAKTSPRPDDNPDDTSLIQVSWELVKHSRELLAATKPLVERRQHWPVVRDQGQKSDHAQCLERT</sequence>
<name>I4Z3I8_9HYPH</name>
<protein>
    <submittedName>
        <fullName evidence="1">Uncharacterized protein</fullName>
    </submittedName>
</protein>
<organism evidence="1 2">
    <name type="scientific">Microvirga lotononidis</name>
    <dbReference type="NCBI Taxonomy" id="864069"/>
    <lineage>
        <taxon>Bacteria</taxon>
        <taxon>Pseudomonadati</taxon>
        <taxon>Pseudomonadota</taxon>
        <taxon>Alphaproteobacteria</taxon>
        <taxon>Hyphomicrobiales</taxon>
        <taxon>Methylobacteriaceae</taxon>
        <taxon>Microvirga</taxon>
    </lineage>
</organism>
<evidence type="ECO:0000313" key="1">
    <source>
        <dbReference type="EMBL" id="EIM30780.1"/>
    </source>
</evidence>
<gene>
    <name evidence="1" type="ORF">MicloDRAFT_00003070</name>
</gene>